<feature type="domain" description="CortBP2/NAV1-like AAA+ ATPase lid" evidence="3">
    <location>
        <begin position="142"/>
        <end position="214"/>
    </location>
</feature>
<reference evidence="4" key="1">
    <citation type="submission" date="2021-01" db="EMBL/GenBank/DDBJ databases">
        <title>A chromosome-scale assembly of European eel, Anguilla anguilla.</title>
        <authorList>
            <person name="Henkel C."/>
            <person name="Jong-Raadsen S.A."/>
            <person name="Dufour S."/>
            <person name="Weltzien F.-A."/>
            <person name="Palstra A.P."/>
            <person name="Pelster B."/>
            <person name="Spaink H.P."/>
            <person name="Van Den Thillart G.E."/>
            <person name="Jansen H."/>
            <person name="Zahm M."/>
            <person name="Klopp C."/>
            <person name="Cedric C."/>
            <person name="Louis A."/>
            <person name="Berthelot C."/>
            <person name="Parey E."/>
            <person name="Roest Crollius H."/>
            <person name="Montfort J."/>
            <person name="Robinson-Rechavi M."/>
            <person name="Bucao C."/>
            <person name="Bouchez O."/>
            <person name="Gislard M."/>
            <person name="Lluch J."/>
            <person name="Milhes M."/>
            <person name="Lampietro C."/>
            <person name="Lopez Roques C."/>
            <person name="Donnadieu C."/>
            <person name="Braasch I."/>
            <person name="Desvignes T."/>
            <person name="Postlethwait J."/>
            <person name="Bobe J."/>
            <person name="Guiguen Y."/>
            <person name="Dirks R."/>
        </authorList>
    </citation>
    <scope>NUCLEOTIDE SEQUENCE</scope>
    <source>
        <strain evidence="4">Tag_6206</strain>
        <tissue evidence="4">Liver</tissue>
    </source>
</reference>
<dbReference type="Pfam" id="PF25408">
    <property type="entry name" value="AAA_lid_NAV1"/>
    <property type="match status" value="1"/>
</dbReference>
<dbReference type="InterPro" id="IPR039041">
    <property type="entry name" value="Nav/unc-53"/>
</dbReference>
<evidence type="ECO:0000313" key="4">
    <source>
        <dbReference type="EMBL" id="KAG5830582.1"/>
    </source>
</evidence>
<keyword evidence="1" id="KW-0175">Coiled coil</keyword>
<evidence type="ECO:0000259" key="3">
    <source>
        <dbReference type="Pfam" id="PF25408"/>
    </source>
</evidence>
<name>A0A9D3LH94_ANGAN</name>
<dbReference type="PANTHER" id="PTHR12784">
    <property type="entry name" value="STEERIN"/>
    <property type="match status" value="1"/>
</dbReference>
<evidence type="ECO:0000256" key="2">
    <source>
        <dbReference type="SAM" id="MobiDB-lite"/>
    </source>
</evidence>
<organism evidence="4 5">
    <name type="scientific">Anguilla anguilla</name>
    <name type="common">European freshwater eel</name>
    <name type="synonym">Muraena anguilla</name>
    <dbReference type="NCBI Taxonomy" id="7936"/>
    <lineage>
        <taxon>Eukaryota</taxon>
        <taxon>Metazoa</taxon>
        <taxon>Chordata</taxon>
        <taxon>Craniata</taxon>
        <taxon>Vertebrata</taxon>
        <taxon>Euteleostomi</taxon>
        <taxon>Actinopterygii</taxon>
        <taxon>Neopterygii</taxon>
        <taxon>Teleostei</taxon>
        <taxon>Anguilliformes</taxon>
        <taxon>Anguillidae</taxon>
        <taxon>Anguilla</taxon>
    </lineage>
</organism>
<dbReference type="EMBL" id="JAFIRN010000019">
    <property type="protein sequence ID" value="KAG5830582.1"/>
    <property type="molecule type" value="Genomic_DNA"/>
</dbReference>
<accession>A0A9D3LH94</accession>
<evidence type="ECO:0000313" key="5">
    <source>
        <dbReference type="Proteomes" id="UP001044222"/>
    </source>
</evidence>
<dbReference type="PANTHER" id="PTHR12784:SF28">
    <property type="entry name" value="PROTEIN SICKIE"/>
    <property type="match status" value="1"/>
</dbReference>
<protein>
    <recommendedName>
        <fullName evidence="3">CortBP2/NAV1-like AAA+ ATPase lid domain-containing protein</fullName>
    </recommendedName>
</protein>
<dbReference type="AlphaFoldDB" id="A0A9D3LH94"/>
<comment type="caution">
    <text evidence="4">The sequence shown here is derived from an EMBL/GenBank/DDBJ whole genome shotgun (WGS) entry which is preliminary data.</text>
</comment>
<feature type="region of interest" description="Disordered" evidence="2">
    <location>
        <begin position="279"/>
        <end position="313"/>
    </location>
</feature>
<proteinExistence type="predicted"/>
<keyword evidence="5" id="KW-1185">Reference proteome</keyword>
<evidence type="ECO:0000256" key="1">
    <source>
        <dbReference type="ARBA" id="ARBA00023054"/>
    </source>
</evidence>
<dbReference type="Proteomes" id="UP001044222">
    <property type="component" value="Chromosome 19"/>
</dbReference>
<dbReference type="GO" id="GO:0022008">
    <property type="term" value="P:neurogenesis"/>
    <property type="evidence" value="ECO:0007669"/>
    <property type="project" value="InterPro"/>
</dbReference>
<gene>
    <name evidence="4" type="ORF">ANANG_G00312230</name>
</gene>
<sequence>MRPCPRNSWWRPSSTVGFLVPERQCVAGASVVVLLEGLERARSLSELLGDLCEGLENRGSAYPLPLLHAQDGCGLHHFHEGGFLIGTLSKPRLHGAELLLQQHFRWVQLRWDSEPLSGLLNRHLNRKLVHKMRGQVPPAADVLSRTVAWVCAVWQQLNSCLTRLGAPEALIGPQMFLSCPVVPEQAQAVLKWLSRLWNVVVVPRVEEAIGARVTAKRSPGQRQSPSNKNLCPRQQAVVKAALSILVNKAVLQGCPLQRTEIDEHLPAFQGGGFPLLSLSPNKGGAKKGETLPAGGRLAPARARRAAPPPPGGPVARSERVCCAALTPVARATGRTCSCL</sequence>
<dbReference type="InterPro" id="IPR057568">
    <property type="entry name" value="CortBP2_NAV1-like_AAA_lid"/>
</dbReference>